<reference evidence="4 5" key="1">
    <citation type="submission" date="2018-11" db="EMBL/GenBank/DDBJ databases">
        <title>Schleiferia aggregans sp. nov., a moderately thermophilic heterotrophic bacterium isolated from microbial mats at a terrestrial hot spring.</title>
        <authorList>
            <person name="Iino T."/>
            <person name="Ohkuma M."/>
            <person name="Haruta S."/>
        </authorList>
    </citation>
    <scope>NUCLEOTIDE SEQUENCE [LARGE SCALE GENOMIC DNA]</scope>
    <source>
        <strain evidence="4 5">LA</strain>
    </source>
</reference>
<dbReference type="InterPro" id="IPR036291">
    <property type="entry name" value="NAD(P)-bd_dom_sf"/>
</dbReference>
<dbReference type="Proteomes" id="UP000286715">
    <property type="component" value="Unassembled WGS sequence"/>
</dbReference>
<dbReference type="Pfam" id="PF02737">
    <property type="entry name" value="3HCDH_N"/>
    <property type="match status" value="1"/>
</dbReference>
<dbReference type="GO" id="GO:0006635">
    <property type="term" value="P:fatty acid beta-oxidation"/>
    <property type="evidence" value="ECO:0007669"/>
    <property type="project" value="TreeGrafter"/>
</dbReference>
<dbReference type="RefSeq" id="WP_124397823.1">
    <property type="nucleotide sequence ID" value="NZ_BHZE01000010.1"/>
</dbReference>
<dbReference type="Gene3D" id="1.10.1040.50">
    <property type="match status" value="1"/>
</dbReference>
<dbReference type="PANTHER" id="PTHR48075">
    <property type="entry name" value="3-HYDROXYACYL-COA DEHYDROGENASE FAMILY PROTEIN"/>
    <property type="match status" value="1"/>
</dbReference>
<evidence type="ECO:0000313" key="5">
    <source>
        <dbReference type="Proteomes" id="UP000286715"/>
    </source>
</evidence>
<dbReference type="InterPro" id="IPR006180">
    <property type="entry name" value="3-OHacyl-CoA_DH_CS"/>
</dbReference>
<dbReference type="OrthoDB" id="9771883at2"/>
<sequence length="385" mass="43421">MNINSIAIAGAGTMGIGIAQLAAQNGHIVFLYDIQQKNLENARKSIENNLQKLAEKGKLPSSTYEEIVQRIHYIYQLENLTECSLFIEAIIENFEAKKTLFSQIEKIVPDSCILASNTSSLSINRLSSVLTHPERFVGLHFFNPATIMKLVEVIPGINTSWAIIDGLKDLMTSWGKIPAVAKDTPGFIVNRVARPFYGEALRIAEEGLATPAEIDQIMKRLGGFRMGPFELMDFIGLDVNFSVSYSVFEQFYYDPRYKPSLLQQRMMESGRLGRKSGKGFYDYSLPNPFEVTQALDESKSQAIFFRILSMLINEAVDAVYFQIADAQAVDKAMMYGANYPKGLLAWGKEIGFDKVKAEIDRLFEHYKDMRYRASAGFYVIDRLLD</sequence>
<dbReference type="PANTHER" id="PTHR48075:SF5">
    <property type="entry name" value="3-HYDROXYBUTYRYL-COA DEHYDROGENASE"/>
    <property type="match status" value="1"/>
</dbReference>
<name>A0A401XL91_9FLAO</name>
<dbReference type="FunFam" id="3.40.50.720:FF:000009">
    <property type="entry name" value="Fatty oxidation complex, alpha subunit"/>
    <property type="match status" value="1"/>
</dbReference>
<dbReference type="Pfam" id="PF00725">
    <property type="entry name" value="3HCDH"/>
    <property type="match status" value="2"/>
</dbReference>
<dbReference type="EMBL" id="BHZE01000010">
    <property type="protein sequence ID" value="GCD77758.1"/>
    <property type="molecule type" value="Genomic_DNA"/>
</dbReference>
<organism evidence="4 5">
    <name type="scientific">Thermaurantimonas aggregans</name>
    <dbReference type="NCBI Taxonomy" id="2173829"/>
    <lineage>
        <taxon>Bacteria</taxon>
        <taxon>Pseudomonadati</taxon>
        <taxon>Bacteroidota</taxon>
        <taxon>Flavobacteriia</taxon>
        <taxon>Flavobacteriales</taxon>
        <taxon>Schleiferiaceae</taxon>
        <taxon>Thermaurantimonas</taxon>
    </lineage>
</organism>
<dbReference type="InterPro" id="IPR008927">
    <property type="entry name" value="6-PGluconate_DH-like_C_sf"/>
</dbReference>
<dbReference type="InterPro" id="IPR006176">
    <property type="entry name" value="3-OHacyl-CoA_DH_NAD-bd"/>
</dbReference>
<keyword evidence="5" id="KW-1185">Reference proteome</keyword>
<dbReference type="SUPFAM" id="SSF48179">
    <property type="entry name" value="6-phosphogluconate dehydrogenase C-terminal domain-like"/>
    <property type="match status" value="2"/>
</dbReference>
<comment type="caution">
    <text evidence="4">The sequence shown here is derived from an EMBL/GenBank/DDBJ whole genome shotgun (WGS) entry which is preliminary data.</text>
</comment>
<dbReference type="SUPFAM" id="SSF51735">
    <property type="entry name" value="NAD(P)-binding Rossmann-fold domains"/>
    <property type="match status" value="1"/>
</dbReference>
<dbReference type="GO" id="GO:0008691">
    <property type="term" value="F:3-hydroxybutyryl-CoA dehydrogenase activity"/>
    <property type="evidence" value="ECO:0007669"/>
    <property type="project" value="TreeGrafter"/>
</dbReference>
<dbReference type="Gene3D" id="3.40.50.720">
    <property type="entry name" value="NAD(P)-binding Rossmann-like Domain"/>
    <property type="match status" value="1"/>
</dbReference>
<accession>A0A401XL91</accession>
<dbReference type="GO" id="GO:0070403">
    <property type="term" value="F:NAD+ binding"/>
    <property type="evidence" value="ECO:0007669"/>
    <property type="project" value="InterPro"/>
</dbReference>
<feature type="domain" description="3-hydroxyacyl-CoA dehydrogenase C-terminal" evidence="2">
    <location>
        <begin position="306"/>
        <end position="374"/>
    </location>
</feature>
<evidence type="ECO:0000256" key="1">
    <source>
        <dbReference type="ARBA" id="ARBA00023002"/>
    </source>
</evidence>
<evidence type="ECO:0000313" key="4">
    <source>
        <dbReference type="EMBL" id="GCD77758.1"/>
    </source>
</evidence>
<dbReference type="PROSITE" id="PS00067">
    <property type="entry name" value="3HCDH"/>
    <property type="match status" value="1"/>
</dbReference>
<protein>
    <recommendedName>
        <fullName evidence="6">3-hydroxybutyryl-CoA dehydrogenase</fullName>
    </recommendedName>
</protein>
<evidence type="ECO:0000259" key="2">
    <source>
        <dbReference type="Pfam" id="PF00725"/>
    </source>
</evidence>
<feature type="domain" description="3-hydroxyacyl-CoA dehydrogenase NAD binding" evidence="3">
    <location>
        <begin position="6"/>
        <end position="184"/>
    </location>
</feature>
<feature type="domain" description="3-hydroxyacyl-CoA dehydrogenase C-terminal" evidence="2">
    <location>
        <begin position="186"/>
        <end position="283"/>
    </location>
</feature>
<keyword evidence="1" id="KW-0560">Oxidoreductase</keyword>
<evidence type="ECO:0008006" key="6">
    <source>
        <dbReference type="Google" id="ProtNLM"/>
    </source>
</evidence>
<gene>
    <name evidence="4" type="ORF">JCM31826_12400</name>
</gene>
<proteinExistence type="predicted"/>
<evidence type="ECO:0000259" key="3">
    <source>
        <dbReference type="Pfam" id="PF02737"/>
    </source>
</evidence>
<dbReference type="AlphaFoldDB" id="A0A401XL91"/>
<dbReference type="InterPro" id="IPR006108">
    <property type="entry name" value="3HC_DH_C"/>
</dbReference>